<evidence type="ECO:0000256" key="2">
    <source>
        <dbReference type="SAM" id="Phobius"/>
    </source>
</evidence>
<evidence type="ECO:0000313" key="3">
    <source>
        <dbReference type="EMBL" id="CAB5223789.1"/>
    </source>
</evidence>
<feature type="transmembrane region" description="Helical" evidence="2">
    <location>
        <begin position="62"/>
        <end position="83"/>
    </location>
</feature>
<organism evidence="3">
    <name type="scientific">uncultured Caudovirales phage</name>
    <dbReference type="NCBI Taxonomy" id="2100421"/>
    <lineage>
        <taxon>Viruses</taxon>
        <taxon>Duplodnaviria</taxon>
        <taxon>Heunggongvirae</taxon>
        <taxon>Uroviricota</taxon>
        <taxon>Caudoviricetes</taxon>
        <taxon>Peduoviridae</taxon>
        <taxon>Maltschvirus</taxon>
        <taxon>Maltschvirus maltsch</taxon>
    </lineage>
</organism>
<protein>
    <submittedName>
        <fullName evidence="3">Uncharacterized protein</fullName>
    </submittedName>
</protein>
<keyword evidence="2" id="KW-0812">Transmembrane</keyword>
<reference evidence="3" key="1">
    <citation type="submission" date="2020-05" db="EMBL/GenBank/DDBJ databases">
        <authorList>
            <person name="Chiriac C."/>
            <person name="Salcher M."/>
            <person name="Ghai R."/>
            <person name="Kavagutti S V."/>
        </authorList>
    </citation>
    <scope>NUCLEOTIDE SEQUENCE</scope>
</reference>
<keyword evidence="2" id="KW-1133">Transmembrane helix</keyword>
<dbReference type="EMBL" id="LR798335">
    <property type="protein sequence ID" value="CAB5223789.1"/>
    <property type="molecule type" value="Genomic_DNA"/>
</dbReference>
<name>A0A6J7X3Y3_9CAUD</name>
<keyword evidence="2" id="KW-0472">Membrane</keyword>
<proteinExistence type="predicted"/>
<feature type="compositionally biased region" description="Basic and acidic residues" evidence="1">
    <location>
        <begin position="111"/>
        <end position="123"/>
    </location>
</feature>
<gene>
    <name evidence="3" type="ORF">UFOVP393_10</name>
</gene>
<sequence>MSQPDIETLKAQAKIEHDRLEAQSPAKDVAGRAIGKQGLMYITIIMAMGIGASLMLEESKIAAVMGLLSAALMALIQMLNGVAGTAAKQDKPEFEVIKNLIEKLDRANEKEPMRVDVDGEKVTVSKGSDTITTKKD</sequence>
<accession>A0A6J7X3Y3</accession>
<feature type="region of interest" description="Disordered" evidence="1">
    <location>
        <begin position="111"/>
        <end position="136"/>
    </location>
</feature>
<feature type="transmembrane region" description="Helical" evidence="2">
    <location>
        <begin position="38"/>
        <end position="56"/>
    </location>
</feature>
<feature type="compositionally biased region" description="Polar residues" evidence="1">
    <location>
        <begin position="125"/>
        <end position="136"/>
    </location>
</feature>
<evidence type="ECO:0000256" key="1">
    <source>
        <dbReference type="SAM" id="MobiDB-lite"/>
    </source>
</evidence>